<feature type="transmembrane region" description="Helical" evidence="1">
    <location>
        <begin position="165"/>
        <end position="185"/>
    </location>
</feature>
<evidence type="ECO:0000256" key="1">
    <source>
        <dbReference type="SAM" id="Phobius"/>
    </source>
</evidence>
<feature type="transmembrane region" description="Helical" evidence="1">
    <location>
        <begin position="90"/>
        <end position="113"/>
    </location>
</feature>
<keyword evidence="1" id="KW-1133">Transmembrane helix</keyword>
<organism evidence="2">
    <name type="scientific">termite gut metagenome</name>
    <dbReference type="NCBI Taxonomy" id="433724"/>
    <lineage>
        <taxon>unclassified sequences</taxon>
        <taxon>metagenomes</taxon>
        <taxon>organismal metagenomes</taxon>
    </lineage>
</organism>
<dbReference type="AlphaFoldDB" id="A0A5J4SX14"/>
<keyword evidence="1" id="KW-0472">Membrane</keyword>
<gene>
    <name evidence="2" type="ORF">EZS27_002579</name>
    <name evidence="3" type="ORF">EZS27_002603</name>
</gene>
<accession>A0A5J4SX14</accession>
<protein>
    <submittedName>
        <fullName evidence="2">Uncharacterized protein</fullName>
    </submittedName>
</protein>
<dbReference type="EMBL" id="SNRY01000035">
    <property type="protein sequence ID" value="KAA6350001.1"/>
    <property type="molecule type" value="Genomic_DNA"/>
</dbReference>
<feature type="transmembrane region" description="Helical" evidence="1">
    <location>
        <begin position="60"/>
        <end position="78"/>
    </location>
</feature>
<keyword evidence="1" id="KW-0812">Transmembrane</keyword>
<feature type="transmembrane region" description="Helical" evidence="1">
    <location>
        <begin position="15"/>
        <end position="48"/>
    </location>
</feature>
<name>A0A5J4SX14_9ZZZZ</name>
<evidence type="ECO:0000313" key="2">
    <source>
        <dbReference type="EMBL" id="KAA6350001.1"/>
    </source>
</evidence>
<sequence>MKHKILSSIYNMSLGFLPVVVCCLLSLFVSSGTAVCVGIGFGFLYLFYWRKLKRVGFPNITLHISIGVLIIYFLIMLFSDFTFGNSFPLVLEISTIIPVFILYLIGSELVRFFHRKKAFNDKRNIRQSIEASFVAARILLILGSIHFFVILIIRSPGSDTTVYCLYNISPLLVFIFGILFNQIGINCFNKMMMSKEEFLPVMNEKGEVFGKILKTEIAEHKAFIYPIVRIIISVNGMLFLQSSDCEQIDTPLQSHLLFNETLEESTGRIIRRMFSNGQRLTPIFSIVYRFRDVFPERLIYLYILDMENENLLHDKQHTGGKLWSLQQIKDNLRKGIFGECLEHEYEHLSVVIYTREKYKGL</sequence>
<comment type="caution">
    <text evidence="2">The sequence shown here is derived from an EMBL/GenBank/DDBJ whole genome shotgun (WGS) entry which is preliminary data.</text>
</comment>
<dbReference type="EMBL" id="SNRY01000035">
    <property type="protein sequence ID" value="KAA6350025.1"/>
    <property type="molecule type" value="Genomic_DNA"/>
</dbReference>
<evidence type="ECO:0000313" key="3">
    <source>
        <dbReference type="EMBL" id="KAA6350025.1"/>
    </source>
</evidence>
<proteinExistence type="predicted"/>
<reference evidence="2" key="1">
    <citation type="submission" date="2019-03" db="EMBL/GenBank/DDBJ databases">
        <title>Single cell metagenomics reveals metabolic interactions within the superorganism composed of flagellate Streblomastix strix and complex community of Bacteroidetes bacteria on its surface.</title>
        <authorList>
            <person name="Treitli S.C."/>
            <person name="Kolisko M."/>
            <person name="Husnik F."/>
            <person name="Keeling P."/>
            <person name="Hampl V."/>
        </authorList>
    </citation>
    <scope>NUCLEOTIDE SEQUENCE</scope>
    <source>
        <strain evidence="2">STM</strain>
    </source>
</reference>
<feature type="transmembrane region" description="Helical" evidence="1">
    <location>
        <begin position="134"/>
        <end position="153"/>
    </location>
</feature>